<comment type="caution">
    <text evidence="9">The sequence shown here is derived from an EMBL/GenBank/DDBJ whole genome shotgun (WGS) entry which is preliminary data.</text>
</comment>
<dbReference type="InterPro" id="IPR011079">
    <property type="entry name" value="Ala_racemase_C"/>
</dbReference>
<evidence type="ECO:0000256" key="7">
    <source>
        <dbReference type="HAMAP-Rule" id="MF_01201"/>
    </source>
</evidence>
<dbReference type="InterPro" id="IPR013221">
    <property type="entry name" value="Mur_ligase_cen"/>
</dbReference>
<keyword evidence="10" id="KW-1185">Reference proteome</keyword>
<feature type="modified residue" description="N6-(pyridoxal phosphate)lysine" evidence="7">
    <location>
        <position position="486"/>
    </location>
</feature>
<evidence type="ECO:0000259" key="8">
    <source>
        <dbReference type="SMART" id="SM01005"/>
    </source>
</evidence>
<dbReference type="SMART" id="SM01005">
    <property type="entry name" value="Ala_racemase_C"/>
    <property type="match status" value="1"/>
</dbReference>
<keyword evidence="5 7" id="KW-0663">Pyridoxal phosphate</keyword>
<feature type="domain" description="Alanine racemase C-terminal" evidence="8">
    <location>
        <begin position="690"/>
        <end position="811"/>
    </location>
</feature>
<dbReference type="InterPro" id="IPR036565">
    <property type="entry name" value="Mur-like_cat_sf"/>
</dbReference>
<keyword evidence="4" id="KW-0067">ATP-binding</keyword>
<evidence type="ECO:0000313" key="10">
    <source>
        <dbReference type="Proteomes" id="UP001409291"/>
    </source>
</evidence>
<accession>A0ABV0BN94</accession>
<evidence type="ECO:0000256" key="4">
    <source>
        <dbReference type="ARBA" id="ARBA00022840"/>
    </source>
</evidence>
<dbReference type="InterPro" id="IPR000821">
    <property type="entry name" value="Ala_racemase"/>
</dbReference>
<feature type="active site" description="Proton acceptor; specific for D-alanine" evidence="7">
    <location>
        <position position="486"/>
    </location>
</feature>
<name>A0ABV0BN94_9SPHI</name>
<evidence type="ECO:0000256" key="1">
    <source>
        <dbReference type="ARBA" id="ARBA00001933"/>
    </source>
</evidence>
<dbReference type="Gene3D" id="3.40.1190.10">
    <property type="entry name" value="Mur-like, catalytic domain"/>
    <property type="match status" value="1"/>
</dbReference>
<evidence type="ECO:0000256" key="2">
    <source>
        <dbReference type="ARBA" id="ARBA00022598"/>
    </source>
</evidence>
<dbReference type="CDD" id="cd00430">
    <property type="entry name" value="PLPDE_III_AR"/>
    <property type="match status" value="1"/>
</dbReference>
<keyword evidence="3" id="KW-0547">Nucleotide-binding</keyword>
<keyword evidence="6 7" id="KW-0413">Isomerase</keyword>
<dbReference type="EC" id="5.1.1.1" evidence="7"/>
<dbReference type="SUPFAM" id="SSF51419">
    <property type="entry name" value="PLP-binding barrel"/>
    <property type="match status" value="1"/>
</dbReference>
<dbReference type="RefSeq" id="WP_346580410.1">
    <property type="nucleotide sequence ID" value="NZ_JBDJNQ010000001.1"/>
</dbReference>
<dbReference type="SUPFAM" id="SSF53244">
    <property type="entry name" value="MurD-like peptide ligases, peptide-binding domain"/>
    <property type="match status" value="1"/>
</dbReference>
<dbReference type="InterPro" id="IPR029066">
    <property type="entry name" value="PLP-binding_barrel"/>
</dbReference>
<comment type="pathway">
    <text evidence="7">Amino-acid biosynthesis; D-alanine biosynthesis; D-alanine from L-alanine: step 1/1.</text>
</comment>
<dbReference type="NCBIfam" id="NF008897">
    <property type="entry name" value="PRK11930.1"/>
    <property type="match status" value="1"/>
</dbReference>
<dbReference type="InterPro" id="IPR051046">
    <property type="entry name" value="MurCDEF_CellWall_CoF430Synth"/>
</dbReference>
<dbReference type="SUPFAM" id="SSF53623">
    <property type="entry name" value="MurD-like peptide ligases, catalytic domain"/>
    <property type="match status" value="1"/>
</dbReference>
<feature type="active site" description="Proton acceptor; specific for L-alanine" evidence="7">
    <location>
        <position position="711"/>
    </location>
</feature>
<comment type="similarity">
    <text evidence="7">Belongs to the alanine racemase family.</text>
</comment>
<dbReference type="InterPro" id="IPR036615">
    <property type="entry name" value="Mur_ligase_C_dom_sf"/>
</dbReference>
<gene>
    <name evidence="9" type="ORF">ABE541_01265</name>
</gene>
<dbReference type="Gene3D" id="3.20.20.10">
    <property type="entry name" value="Alanine racemase"/>
    <property type="match status" value="1"/>
</dbReference>
<dbReference type="Pfam" id="PF01168">
    <property type="entry name" value="Ala_racemase_N"/>
    <property type="match status" value="1"/>
</dbReference>
<dbReference type="InterPro" id="IPR035911">
    <property type="entry name" value="MurE/MurF_N"/>
</dbReference>
<evidence type="ECO:0000256" key="5">
    <source>
        <dbReference type="ARBA" id="ARBA00022898"/>
    </source>
</evidence>
<comment type="catalytic activity">
    <reaction evidence="7">
        <text>L-alanine = D-alanine</text>
        <dbReference type="Rhea" id="RHEA:20249"/>
        <dbReference type="ChEBI" id="CHEBI:57416"/>
        <dbReference type="ChEBI" id="CHEBI:57972"/>
        <dbReference type="EC" id="5.1.1.1"/>
    </reaction>
</comment>
<evidence type="ECO:0000256" key="6">
    <source>
        <dbReference type="ARBA" id="ARBA00023235"/>
    </source>
</evidence>
<dbReference type="Gene3D" id="2.40.37.10">
    <property type="entry name" value="Lyase, Ornithine Decarboxylase, Chain A, domain 1"/>
    <property type="match status" value="1"/>
</dbReference>
<feature type="binding site" evidence="7">
    <location>
        <position position="584"/>
    </location>
    <ligand>
        <name>substrate</name>
    </ligand>
</feature>
<reference evidence="9 10" key="1">
    <citation type="submission" date="2024-04" db="EMBL/GenBank/DDBJ databases">
        <title>WGS of bacteria from Torrens River.</title>
        <authorList>
            <person name="Wyrsch E.R."/>
            <person name="Drigo B."/>
        </authorList>
    </citation>
    <scope>NUCLEOTIDE SEQUENCE [LARGE SCALE GENOMIC DNA]</scope>
    <source>
        <strain evidence="9 10">TWI391</strain>
    </source>
</reference>
<dbReference type="PRINTS" id="PR00992">
    <property type="entry name" value="ALARACEMASE"/>
</dbReference>
<keyword evidence="2 9" id="KW-0436">Ligase</keyword>
<dbReference type="PANTHER" id="PTHR43024">
    <property type="entry name" value="UDP-N-ACETYLMURAMOYL-TRIPEPTIDE--D-ALANYL-D-ALANINE LIGASE"/>
    <property type="match status" value="1"/>
</dbReference>
<comment type="cofactor">
    <cofactor evidence="1 7">
        <name>pyridoxal 5'-phosphate</name>
        <dbReference type="ChEBI" id="CHEBI:597326"/>
    </cofactor>
</comment>
<evidence type="ECO:0000313" key="9">
    <source>
        <dbReference type="EMBL" id="MEN5375880.1"/>
    </source>
</evidence>
<dbReference type="SUPFAM" id="SSF63418">
    <property type="entry name" value="MurE/MurF N-terminal domain"/>
    <property type="match status" value="1"/>
</dbReference>
<dbReference type="NCBIfam" id="TIGR00492">
    <property type="entry name" value="alr"/>
    <property type="match status" value="1"/>
</dbReference>
<sequence length="813" mass="91701">MYTISDISEILVPKRSIIVHHKSIIQNLIYDTRKIVNAETGLFFALINRRDGHDFIMDAYSKGIRNFVLQNDFQQELILPDANVLWVADTFLALQAVAETQRMKFKSPVLGITGSNGKTIVKEWLFQLLSPEYKIYRSPKSYNSQLGVALSLWELNEQYNFAIIEAGISEVGEMEKLQKMIKPTHGVLTNIGVAHKEGFQSKEEKIAQKLKLFTDAEVLVYPKKYLEQIYMPSQIYKFAWGEDESCQLEVYSLKKEGDQATLVSLCFSRQFFTVKIPFVDQASIENAISCIAVMITFGYDFKTIADRIATLQPMEMRLELKKGKHNTSIIDDSYSNDLVALQIALDFLKQQKQNSRKVLILSDIPGVQLHDEKSISKLKRLVAASGLTDLIFIGPILSQLQAQFSLPTASYSDTKSFIDGFKHIDYSNSTILIKGARDYHFEQISKRLVAKSHDTILEINLNALEHNLNVYRGLLPAGVKLMAMVKAFSYGSGSFEIANLLQFNHVDYLTVAFADEGVDLRNGGITLPIVVMSPDENAFDAIVHHKLEPEIYSFRVLNSFLRYLLQQGLKDFPVHIKVDTGMHRLGFMPEEVDELLAILKNQDAMKVQSVFSHLASAGNAVDNDFTESQIHLLDVFTTKLKEELGYSFIRHIAATSGIDLWPSAYFDMVRLGIGLYGIDMDRDDLPVREVSVLKTNVTQIKELAANETVGYNRAGMLQRASRTATIKIGYADGYDRRFGNGVGKMSINGQLVSTIGNICMDMCMLDVTDINVNEEDEVIVYPDIKEAALAIGTIPYELLVNISQRVKRVYFYE</sequence>
<dbReference type="InterPro" id="IPR009006">
    <property type="entry name" value="Ala_racemase/Decarboxylase_C"/>
</dbReference>
<dbReference type="InterPro" id="IPR001608">
    <property type="entry name" value="Ala_racemase_N"/>
</dbReference>
<dbReference type="Pfam" id="PF08245">
    <property type="entry name" value="Mur_ligase_M"/>
    <property type="match status" value="1"/>
</dbReference>
<dbReference type="Proteomes" id="UP001409291">
    <property type="component" value="Unassembled WGS sequence"/>
</dbReference>
<proteinExistence type="inferred from homology"/>
<organism evidence="9 10">
    <name type="scientific">Sphingobacterium kitahiroshimense</name>
    <dbReference type="NCBI Taxonomy" id="470446"/>
    <lineage>
        <taxon>Bacteria</taxon>
        <taxon>Pseudomonadati</taxon>
        <taxon>Bacteroidota</taxon>
        <taxon>Sphingobacteriia</taxon>
        <taxon>Sphingobacteriales</taxon>
        <taxon>Sphingobacteriaceae</taxon>
        <taxon>Sphingobacterium</taxon>
    </lineage>
</organism>
<dbReference type="Gene3D" id="3.90.190.20">
    <property type="entry name" value="Mur ligase, C-terminal domain"/>
    <property type="match status" value="1"/>
</dbReference>
<dbReference type="EMBL" id="JBDJNQ010000001">
    <property type="protein sequence ID" value="MEN5375880.1"/>
    <property type="molecule type" value="Genomic_DNA"/>
</dbReference>
<comment type="function">
    <text evidence="7">Catalyzes the interconversion of L-alanine and D-alanine. May also act on other amino acids.</text>
</comment>
<dbReference type="SUPFAM" id="SSF50621">
    <property type="entry name" value="Alanine racemase C-terminal domain-like"/>
    <property type="match status" value="1"/>
</dbReference>
<feature type="binding site" evidence="7">
    <location>
        <position position="760"/>
    </location>
    <ligand>
        <name>substrate</name>
    </ligand>
</feature>
<dbReference type="GO" id="GO:0016874">
    <property type="term" value="F:ligase activity"/>
    <property type="evidence" value="ECO:0007669"/>
    <property type="project" value="UniProtKB-KW"/>
</dbReference>
<protein>
    <recommendedName>
        <fullName evidence="7">Alanine racemase</fullName>
        <ecNumber evidence="7">5.1.1.1</ecNumber>
    </recommendedName>
</protein>
<dbReference type="Pfam" id="PF00842">
    <property type="entry name" value="Ala_racemase_C"/>
    <property type="match status" value="1"/>
</dbReference>
<dbReference type="HAMAP" id="MF_01201">
    <property type="entry name" value="Ala_racemase"/>
    <property type="match status" value="1"/>
</dbReference>
<dbReference type="Gene3D" id="3.40.1390.10">
    <property type="entry name" value="MurE/MurF, N-terminal domain"/>
    <property type="match status" value="1"/>
</dbReference>
<dbReference type="PANTHER" id="PTHR43024:SF1">
    <property type="entry name" value="UDP-N-ACETYLMURAMOYL-TRIPEPTIDE--D-ALANYL-D-ALANINE LIGASE"/>
    <property type="match status" value="1"/>
</dbReference>
<evidence type="ECO:0000256" key="3">
    <source>
        <dbReference type="ARBA" id="ARBA00022741"/>
    </source>
</evidence>